<dbReference type="InterPro" id="IPR000719">
    <property type="entry name" value="Prot_kinase_dom"/>
</dbReference>
<name>A0A0D3IUV3_EMIH1</name>
<evidence type="ECO:0000259" key="1">
    <source>
        <dbReference type="PROSITE" id="PS50011"/>
    </source>
</evidence>
<dbReference type="AlphaFoldDB" id="A0A0D3IUV3"/>
<dbReference type="GO" id="GO:0004674">
    <property type="term" value="F:protein serine/threonine kinase activity"/>
    <property type="evidence" value="ECO:0007669"/>
    <property type="project" value="TreeGrafter"/>
</dbReference>
<dbReference type="Pfam" id="PF00069">
    <property type="entry name" value="Pkinase"/>
    <property type="match status" value="1"/>
</dbReference>
<dbReference type="SUPFAM" id="SSF56112">
    <property type="entry name" value="Protein kinase-like (PK-like)"/>
    <property type="match status" value="1"/>
</dbReference>
<evidence type="ECO:0000313" key="3">
    <source>
        <dbReference type="Proteomes" id="UP000013827"/>
    </source>
</evidence>
<dbReference type="RefSeq" id="XP_005767467.1">
    <property type="nucleotide sequence ID" value="XM_005767410.1"/>
</dbReference>
<dbReference type="PaxDb" id="2903-EOD15038"/>
<dbReference type="PANTHER" id="PTHR44329">
    <property type="entry name" value="SERINE/THREONINE-PROTEIN KINASE TNNI3K-RELATED"/>
    <property type="match status" value="1"/>
</dbReference>
<dbReference type="GeneID" id="17261187"/>
<accession>A0A0D3IUV3</accession>
<sequence length="92" mass="9766">VEEVSLLLNLRHKHVVQAYGVSETGALVMELCGLGTLEALLSSGSPFSDSAMARGVAQGIAYIHSQKVFHCDLKPSNILVTEGLEPKLADFG</sequence>
<feature type="domain" description="Protein kinase" evidence="1">
    <location>
        <begin position="1"/>
        <end position="92"/>
    </location>
</feature>
<proteinExistence type="predicted"/>
<dbReference type="Proteomes" id="UP000013827">
    <property type="component" value="Unassembled WGS sequence"/>
</dbReference>
<reference evidence="2" key="2">
    <citation type="submission" date="2024-10" db="UniProtKB">
        <authorList>
            <consortium name="EnsemblProtists"/>
        </authorList>
    </citation>
    <scope>IDENTIFICATION</scope>
</reference>
<organism evidence="2 3">
    <name type="scientific">Emiliania huxleyi (strain CCMP1516)</name>
    <dbReference type="NCBI Taxonomy" id="280463"/>
    <lineage>
        <taxon>Eukaryota</taxon>
        <taxon>Haptista</taxon>
        <taxon>Haptophyta</taxon>
        <taxon>Prymnesiophyceae</taxon>
        <taxon>Isochrysidales</taxon>
        <taxon>Noelaerhabdaceae</taxon>
        <taxon>Emiliania</taxon>
    </lineage>
</organism>
<dbReference type="GO" id="GO:0005524">
    <property type="term" value="F:ATP binding"/>
    <property type="evidence" value="ECO:0007669"/>
    <property type="project" value="InterPro"/>
</dbReference>
<dbReference type="STRING" id="2903.R1BXZ7"/>
<keyword evidence="3" id="KW-1185">Reference proteome</keyword>
<dbReference type="PROSITE" id="PS00108">
    <property type="entry name" value="PROTEIN_KINASE_ST"/>
    <property type="match status" value="1"/>
</dbReference>
<dbReference type="EnsemblProtists" id="EOD15038">
    <property type="protein sequence ID" value="EOD15038"/>
    <property type="gene ID" value="EMIHUDRAFT_48983"/>
</dbReference>
<dbReference type="CDD" id="cd00180">
    <property type="entry name" value="PKc"/>
    <property type="match status" value="1"/>
</dbReference>
<dbReference type="HOGENOM" id="CLU_2419796_0_0_1"/>
<dbReference type="InterPro" id="IPR008271">
    <property type="entry name" value="Ser/Thr_kinase_AS"/>
</dbReference>
<dbReference type="Gene3D" id="1.10.510.10">
    <property type="entry name" value="Transferase(Phosphotransferase) domain 1"/>
    <property type="match status" value="1"/>
</dbReference>
<dbReference type="InterPro" id="IPR051681">
    <property type="entry name" value="Ser/Thr_Kinases-Pseudokinases"/>
</dbReference>
<evidence type="ECO:0000313" key="2">
    <source>
        <dbReference type="EnsemblProtists" id="EOD15038"/>
    </source>
</evidence>
<dbReference type="PROSITE" id="PS50011">
    <property type="entry name" value="PROTEIN_KINASE_DOM"/>
    <property type="match status" value="1"/>
</dbReference>
<protein>
    <recommendedName>
        <fullName evidence="1">Protein kinase domain-containing protein</fullName>
    </recommendedName>
</protein>
<reference evidence="3" key="1">
    <citation type="journal article" date="2013" name="Nature">
        <title>Pan genome of the phytoplankton Emiliania underpins its global distribution.</title>
        <authorList>
            <person name="Read B.A."/>
            <person name="Kegel J."/>
            <person name="Klute M.J."/>
            <person name="Kuo A."/>
            <person name="Lefebvre S.C."/>
            <person name="Maumus F."/>
            <person name="Mayer C."/>
            <person name="Miller J."/>
            <person name="Monier A."/>
            <person name="Salamov A."/>
            <person name="Young J."/>
            <person name="Aguilar M."/>
            <person name="Claverie J.M."/>
            <person name="Frickenhaus S."/>
            <person name="Gonzalez K."/>
            <person name="Herman E.K."/>
            <person name="Lin Y.C."/>
            <person name="Napier J."/>
            <person name="Ogata H."/>
            <person name="Sarno A.F."/>
            <person name="Shmutz J."/>
            <person name="Schroeder D."/>
            <person name="de Vargas C."/>
            <person name="Verret F."/>
            <person name="von Dassow P."/>
            <person name="Valentin K."/>
            <person name="Van de Peer Y."/>
            <person name="Wheeler G."/>
            <person name="Dacks J.B."/>
            <person name="Delwiche C.F."/>
            <person name="Dyhrman S.T."/>
            <person name="Glockner G."/>
            <person name="John U."/>
            <person name="Richards T."/>
            <person name="Worden A.Z."/>
            <person name="Zhang X."/>
            <person name="Grigoriev I.V."/>
            <person name="Allen A.E."/>
            <person name="Bidle K."/>
            <person name="Borodovsky M."/>
            <person name="Bowler C."/>
            <person name="Brownlee C."/>
            <person name="Cock J.M."/>
            <person name="Elias M."/>
            <person name="Gladyshev V.N."/>
            <person name="Groth M."/>
            <person name="Guda C."/>
            <person name="Hadaegh A."/>
            <person name="Iglesias-Rodriguez M.D."/>
            <person name="Jenkins J."/>
            <person name="Jones B.M."/>
            <person name="Lawson T."/>
            <person name="Leese F."/>
            <person name="Lindquist E."/>
            <person name="Lobanov A."/>
            <person name="Lomsadze A."/>
            <person name="Malik S.B."/>
            <person name="Marsh M.E."/>
            <person name="Mackinder L."/>
            <person name="Mock T."/>
            <person name="Mueller-Roeber B."/>
            <person name="Pagarete A."/>
            <person name="Parker M."/>
            <person name="Probert I."/>
            <person name="Quesneville H."/>
            <person name="Raines C."/>
            <person name="Rensing S.A."/>
            <person name="Riano-Pachon D.M."/>
            <person name="Richier S."/>
            <person name="Rokitta S."/>
            <person name="Shiraiwa Y."/>
            <person name="Soanes D.M."/>
            <person name="van der Giezen M."/>
            <person name="Wahlund T.M."/>
            <person name="Williams B."/>
            <person name="Wilson W."/>
            <person name="Wolfe G."/>
            <person name="Wurch L.L."/>
        </authorList>
    </citation>
    <scope>NUCLEOTIDE SEQUENCE</scope>
</reference>
<dbReference type="InterPro" id="IPR011009">
    <property type="entry name" value="Kinase-like_dom_sf"/>
</dbReference>
<dbReference type="KEGG" id="ehx:EMIHUDRAFT_48983"/>